<dbReference type="PANTHER" id="PTHR38118:SF2">
    <property type="entry name" value="CDP-ALCOHOL PHOSPHATIDYLTRANSFERASE PROTEIN"/>
    <property type="match status" value="1"/>
</dbReference>
<dbReference type="PANTHER" id="PTHR38118">
    <property type="entry name" value="ANCHORED CELL WALL PROTEIN 11-RELATED"/>
    <property type="match status" value="1"/>
</dbReference>
<organism evidence="4 5">
    <name type="scientific">Clohesyomyces aquaticus</name>
    <dbReference type="NCBI Taxonomy" id="1231657"/>
    <lineage>
        <taxon>Eukaryota</taxon>
        <taxon>Fungi</taxon>
        <taxon>Dikarya</taxon>
        <taxon>Ascomycota</taxon>
        <taxon>Pezizomycotina</taxon>
        <taxon>Dothideomycetes</taxon>
        <taxon>Pleosporomycetidae</taxon>
        <taxon>Pleosporales</taxon>
        <taxon>Lindgomycetaceae</taxon>
        <taxon>Clohesyomyces</taxon>
    </lineage>
</organism>
<name>A0A1Y2A1S6_9PLEO</name>
<dbReference type="Pfam" id="PF24808">
    <property type="entry name" value="DUF7707"/>
    <property type="match status" value="1"/>
</dbReference>
<dbReference type="Proteomes" id="UP000193144">
    <property type="component" value="Unassembled WGS sequence"/>
</dbReference>
<dbReference type="InterPro" id="IPR056124">
    <property type="entry name" value="DUF7707"/>
</dbReference>
<dbReference type="AlphaFoldDB" id="A0A1Y2A1S6"/>
<feature type="signal peptide" evidence="2">
    <location>
        <begin position="1"/>
        <end position="19"/>
    </location>
</feature>
<keyword evidence="5" id="KW-1185">Reference proteome</keyword>
<feature type="region of interest" description="Disordered" evidence="1">
    <location>
        <begin position="142"/>
        <end position="170"/>
    </location>
</feature>
<dbReference type="OrthoDB" id="2121879at2759"/>
<evidence type="ECO:0000256" key="1">
    <source>
        <dbReference type="SAM" id="MobiDB-lite"/>
    </source>
</evidence>
<keyword evidence="2" id="KW-0732">Signal</keyword>
<feature type="domain" description="DUF7707" evidence="3">
    <location>
        <begin position="34"/>
        <end position="136"/>
    </location>
</feature>
<evidence type="ECO:0000259" key="3">
    <source>
        <dbReference type="Pfam" id="PF24808"/>
    </source>
</evidence>
<evidence type="ECO:0000256" key="2">
    <source>
        <dbReference type="SAM" id="SignalP"/>
    </source>
</evidence>
<comment type="caution">
    <text evidence="4">The sequence shown here is derived from an EMBL/GenBank/DDBJ whole genome shotgun (WGS) entry which is preliminary data.</text>
</comment>
<reference evidence="4 5" key="1">
    <citation type="submission" date="2016-07" db="EMBL/GenBank/DDBJ databases">
        <title>Pervasive Adenine N6-methylation of Active Genes in Fungi.</title>
        <authorList>
            <consortium name="DOE Joint Genome Institute"/>
            <person name="Mondo S.J."/>
            <person name="Dannebaum R.O."/>
            <person name="Kuo R.C."/>
            <person name="Labutti K."/>
            <person name="Haridas S."/>
            <person name="Kuo A."/>
            <person name="Salamov A."/>
            <person name="Ahrendt S.R."/>
            <person name="Lipzen A."/>
            <person name="Sullivan W."/>
            <person name="Andreopoulos W.B."/>
            <person name="Clum A."/>
            <person name="Lindquist E."/>
            <person name="Daum C."/>
            <person name="Ramamoorthy G.K."/>
            <person name="Gryganskyi A."/>
            <person name="Culley D."/>
            <person name="Magnuson J.K."/>
            <person name="James T.Y."/>
            <person name="O'Malley M.A."/>
            <person name="Stajich J.E."/>
            <person name="Spatafora J.W."/>
            <person name="Visel A."/>
            <person name="Grigoriev I.V."/>
        </authorList>
    </citation>
    <scope>NUCLEOTIDE SEQUENCE [LARGE SCALE GENOMIC DNA]</scope>
    <source>
        <strain evidence="4 5">CBS 115471</strain>
    </source>
</reference>
<dbReference type="EMBL" id="MCFA01000019">
    <property type="protein sequence ID" value="ORY16257.1"/>
    <property type="molecule type" value="Genomic_DNA"/>
</dbReference>
<protein>
    <recommendedName>
        <fullName evidence="3">DUF7707 domain-containing protein</fullName>
    </recommendedName>
</protein>
<accession>A0A1Y2A1S6</accession>
<feature type="chain" id="PRO_5013345044" description="DUF7707 domain-containing protein" evidence="2">
    <location>
        <begin position="20"/>
        <end position="206"/>
    </location>
</feature>
<proteinExistence type="predicted"/>
<evidence type="ECO:0000313" key="4">
    <source>
        <dbReference type="EMBL" id="ORY16257.1"/>
    </source>
</evidence>
<sequence length="206" mass="20557">MLFNTLIVAASAFAGVAFAQNDTGLPPSVQPCCTLDAGTINQANRTNYCTAQRQTCPAICGGQGHTKAGNDGNFCDITTLKFSCICQDGKTPNMSDYQQSVPGLMCREWFDRCIIASGDNLDEQIACKAVTCGNKTAELNSASTSSAAPSSTGGAPASSGGAGASPTSSGPAAASSTGAAAALAIAREYGTPILAGGIAAIFGLAL</sequence>
<gene>
    <name evidence="4" type="ORF">BCR34DRAFT_597811</name>
</gene>
<evidence type="ECO:0000313" key="5">
    <source>
        <dbReference type="Proteomes" id="UP000193144"/>
    </source>
</evidence>